<dbReference type="InterPro" id="IPR016181">
    <property type="entry name" value="Acyl_CoA_acyltransferase"/>
</dbReference>
<reference evidence="5" key="1">
    <citation type="submission" date="2022-05" db="EMBL/GenBank/DDBJ databases">
        <authorList>
            <person name="Tuo L."/>
        </authorList>
    </citation>
    <scope>NUCLEOTIDE SEQUENCE</scope>
    <source>
        <strain evidence="5">BSK12Z-4</strain>
    </source>
</reference>
<evidence type="ECO:0000256" key="2">
    <source>
        <dbReference type="ARBA" id="ARBA00023315"/>
    </source>
</evidence>
<dbReference type="GO" id="GO:0016747">
    <property type="term" value="F:acyltransferase activity, transferring groups other than amino-acyl groups"/>
    <property type="evidence" value="ECO:0007669"/>
    <property type="project" value="InterPro"/>
</dbReference>
<evidence type="ECO:0000313" key="5">
    <source>
        <dbReference type="EMBL" id="MCM0620221.1"/>
    </source>
</evidence>
<dbReference type="Proteomes" id="UP001139485">
    <property type="component" value="Unassembled WGS sequence"/>
</dbReference>
<evidence type="ECO:0000259" key="4">
    <source>
        <dbReference type="PROSITE" id="PS51186"/>
    </source>
</evidence>
<dbReference type="InterPro" id="IPR050832">
    <property type="entry name" value="Bact_Acetyltransf"/>
</dbReference>
<feature type="domain" description="N-acetyltransferase" evidence="4">
    <location>
        <begin position="191"/>
        <end position="341"/>
    </location>
</feature>
<feature type="region of interest" description="Disordered" evidence="3">
    <location>
        <begin position="73"/>
        <end position="96"/>
    </location>
</feature>
<gene>
    <name evidence="5" type="ORF">M8330_07925</name>
</gene>
<comment type="caution">
    <text evidence="5">The sequence shown here is derived from an EMBL/GenBank/DDBJ whole genome shotgun (WGS) entry which is preliminary data.</text>
</comment>
<name>A0A9X2D6T1_9ACTN</name>
<dbReference type="Pfam" id="PF00583">
    <property type="entry name" value="Acetyltransf_1"/>
    <property type="match status" value="2"/>
</dbReference>
<dbReference type="EMBL" id="JAMOIL010000009">
    <property type="protein sequence ID" value="MCM0620221.1"/>
    <property type="molecule type" value="Genomic_DNA"/>
</dbReference>
<evidence type="ECO:0000256" key="3">
    <source>
        <dbReference type="SAM" id="MobiDB-lite"/>
    </source>
</evidence>
<dbReference type="AlphaFoldDB" id="A0A9X2D6T1"/>
<dbReference type="CDD" id="cd04301">
    <property type="entry name" value="NAT_SF"/>
    <property type="match status" value="2"/>
</dbReference>
<feature type="domain" description="N-acetyltransferase" evidence="4">
    <location>
        <begin position="40"/>
        <end position="183"/>
    </location>
</feature>
<sequence>MPDDAATVPLPTLPAGYRARRLVLADAAAVTAVVAAQDVADTGEVMVEEADVVGDWQRPSFDLATSAVGVETVPDDAASNSGTGSGAGSGAGSATAQQPGVLVAVAEVHRDRAEVAVHPDHRDRGLGTALDHWVLALARARGERSVGSPVLEGSAGDRLLADLGWAVRWHSWVLALPEGVDVPERPLPAGYTARAAAPEEHRACWTLNEDAFLEWSDRPRDGYEDWAALTVERPGFEPWQLRVVVDEAGEVVALALVQMMTTEQGGRERTEAYVARLATRADQRGRGLAQALLVDVFAEGRRRGASLCTLSTDSRTGALGLYEKVGMRVTSSWVNRAAALD</sequence>
<proteinExistence type="predicted"/>
<dbReference type="RefSeq" id="WP_250826896.1">
    <property type="nucleotide sequence ID" value="NZ_JAMOIL010000009.1"/>
</dbReference>
<dbReference type="PANTHER" id="PTHR43877">
    <property type="entry name" value="AMINOALKYLPHOSPHONATE N-ACETYLTRANSFERASE-RELATED-RELATED"/>
    <property type="match status" value="1"/>
</dbReference>
<dbReference type="PANTHER" id="PTHR43877:SF2">
    <property type="entry name" value="AMINOALKYLPHOSPHONATE N-ACETYLTRANSFERASE-RELATED"/>
    <property type="match status" value="1"/>
</dbReference>
<organism evidence="5 6">
    <name type="scientific">Nocardioides bruguierae</name>
    <dbReference type="NCBI Taxonomy" id="2945102"/>
    <lineage>
        <taxon>Bacteria</taxon>
        <taxon>Bacillati</taxon>
        <taxon>Actinomycetota</taxon>
        <taxon>Actinomycetes</taxon>
        <taxon>Propionibacteriales</taxon>
        <taxon>Nocardioidaceae</taxon>
        <taxon>Nocardioides</taxon>
    </lineage>
</organism>
<dbReference type="PROSITE" id="PS51186">
    <property type="entry name" value="GNAT"/>
    <property type="match status" value="2"/>
</dbReference>
<dbReference type="SUPFAM" id="SSF55729">
    <property type="entry name" value="Acyl-CoA N-acyltransferases (Nat)"/>
    <property type="match status" value="2"/>
</dbReference>
<dbReference type="EC" id="2.3.1.-" evidence="5"/>
<dbReference type="InterPro" id="IPR000182">
    <property type="entry name" value="GNAT_dom"/>
</dbReference>
<dbReference type="Gene3D" id="3.40.630.30">
    <property type="match status" value="1"/>
</dbReference>
<evidence type="ECO:0000256" key="1">
    <source>
        <dbReference type="ARBA" id="ARBA00022679"/>
    </source>
</evidence>
<evidence type="ECO:0000313" key="6">
    <source>
        <dbReference type="Proteomes" id="UP001139485"/>
    </source>
</evidence>
<keyword evidence="1 5" id="KW-0808">Transferase</keyword>
<keyword evidence="6" id="KW-1185">Reference proteome</keyword>
<keyword evidence="2 5" id="KW-0012">Acyltransferase</keyword>
<accession>A0A9X2D6T1</accession>
<protein>
    <submittedName>
        <fullName evidence="5">GNAT family N-acetyltransferase</fullName>
        <ecNumber evidence="5">2.3.1.-</ecNumber>
    </submittedName>
</protein>